<name>A0ABY8KJ74_9BACI</name>
<keyword evidence="2" id="KW-0012">Acyltransferase</keyword>
<dbReference type="Pfam" id="PF00583">
    <property type="entry name" value="Acetyltransf_1"/>
    <property type="match status" value="1"/>
</dbReference>
<dbReference type="PROSITE" id="PS51186">
    <property type="entry name" value="GNAT"/>
    <property type="match status" value="1"/>
</dbReference>
<keyword evidence="3" id="KW-1185">Reference proteome</keyword>
<evidence type="ECO:0000313" key="2">
    <source>
        <dbReference type="EMBL" id="WGF39533.1"/>
    </source>
</evidence>
<dbReference type="EMBL" id="CP122283">
    <property type="protein sequence ID" value="WGF39533.1"/>
    <property type="molecule type" value="Genomic_DNA"/>
</dbReference>
<evidence type="ECO:0000259" key="1">
    <source>
        <dbReference type="PROSITE" id="PS51186"/>
    </source>
</evidence>
<dbReference type="SUPFAM" id="SSF55729">
    <property type="entry name" value="Acyl-CoA N-acyltransferases (Nat)"/>
    <property type="match status" value="1"/>
</dbReference>
<evidence type="ECO:0000313" key="3">
    <source>
        <dbReference type="Proteomes" id="UP001244564"/>
    </source>
</evidence>
<organism evidence="2 3">
    <name type="scientific">Lysinibacillus capsici</name>
    <dbReference type="NCBI Taxonomy" id="2115968"/>
    <lineage>
        <taxon>Bacteria</taxon>
        <taxon>Bacillati</taxon>
        <taxon>Bacillota</taxon>
        <taxon>Bacilli</taxon>
        <taxon>Bacillales</taxon>
        <taxon>Bacillaceae</taxon>
        <taxon>Lysinibacillus</taxon>
    </lineage>
</organism>
<feature type="domain" description="N-acetyltransferase" evidence="1">
    <location>
        <begin position="6"/>
        <end position="146"/>
    </location>
</feature>
<reference evidence="2 3" key="1">
    <citation type="submission" date="2023-04" db="EMBL/GenBank/DDBJ databases">
        <title>Genomic of Lysinibacillus capsici TSBLM.</title>
        <authorList>
            <person name="Hu X.S."/>
            <person name="Yu C.H."/>
        </authorList>
    </citation>
    <scope>NUCLEOTIDE SEQUENCE [LARGE SCALE GENOMIC DNA]</scope>
    <source>
        <strain evidence="2 3">TSBLM</strain>
    </source>
</reference>
<protein>
    <submittedName>
        <fullName evidence="2">GNAT family N-acetyltransferase</fullName>
        <ecNumber evidence="2">2.3.1.-</ecNumber>
    </submittedName>
</protein>
<dbReference type="CDD" id="cd04301">
    <property type="entry name" value="NAT_SF"/>
    <property type="match status" value="1"/>
</dbReference>
<proteinExistence type="predicted"/>
<dbReference type="RefSeq" id="WP_233732011.1">
    <property type="nucleotide sequence ID" value="NZ_CP122283.1"/>
</dbReference>
<accession>A0ABY8KJ74</accession>
<dbReference type="Proteomes" id="UP001244564">
    <property type="component" value="Chromosome"/>
</dbReference>
<dbReference type="Gene3D" id="3.40.630.30">
    <property type="match status" value="1"/>
</dbReference>
<keyword evidence="2" id="KW-0808">Transferase</keyword>
<gene>
    <name evidence="2" type="ORF">QBO96_04495</name>
</gene>
<dbReference type="InterPro" id="IPR016181">
    <property type="entry name" value="Acyl_CoA_acyltransferase"/>
</dbReference>
<dbReference type="EC" id="2.3.1.-" evidence="2"/>
<sequence>MNMHIVTIEGIPYAWLEQLQEIHAHVFDGANLPLEKLEKKEGLLCILAVEGDTLIGFKLGYPQPDDIFYSWLGGVHVAHRGQGIASQLMKQQHEHIKTLGFHKVRTYGRNTFKAMLITNLKHGFDILSTFIDEKGRHKIIFEKTID</sequence>
<dbReference type="GO" id="GO:0016746">
    <property type="term" value="F:acyltransferase activity"/>
    <property type="evidence" value="ECO:0007669"/>
    <property type="project" value="UniProtKB-KW"/>
</dbReference>
<dbReference type="InterPro" id="IPR000182">
    <property type="entry name" value="GNAT_dom"/>
</dbReference>